<protein>
    <submittedName>
        <fullName evidence="1">Uncharacterized protein</fullName>
    </submittedName>
</protein>
<gene>
    <name evidence="3" type="ORF">MM415A04027_0007</name>
    <name evidence="2" type="ORF">MM415B00633_0054</name>
    <name evidence="1" type="ORF">TM448A04214_0007</name>
    <name evidence="4" type="ORF">TM448B04291_0006</name>
</gene>
<evidence type="ECO:0000313" key="2">
    <source>
        <dbReference type="EMBL" id="QJA63370.1"/>
    </source>
</evidence>
<name>A0A6H2A2B8_9ZZZZ</name>
<dbReference type="EMBL" id="MT144465">
    <property type="protein sequence ID" value="QJA53954.1"/>
    <property type="molecule type" value="Genomic_DNA"/>
</dbReference>
<organism evidence="1">
    <name type="scientific">viral metagenome</name>
    <dbReference type="NCBI Taxonomy" id="1070528"/>
    <lineage>
        <taxon>unclassified sequences</taxon>
        <taxon>metagenomes</taxon>
        <taxon>organismal metagenomes</taxon>
    </lineage>
</organism>
<dbReference type="AlphaFoldDB" id="A0A6H2A2B8"/>
<evidence type="ECO:0000313" key="4">
    <source>
        <dbReference type="EMBL" id="QJI03212.1"/>
    </source>
</evidence>
<evidence type="ECO:0000313" key="3">
    <source>
        <dbReference type="EMBL" id="QJA70053.1"/>
    </source>
</evidence>
<proteinExistence type="predicted"/>
<dbReference type="EMBL" id="MT141495">
    <property type="protein sequence ID" value="QJA63370.1"/>
    <property type="molecule type" value="Genomic_DNA"/>
</dbReference>
<evidence type="ECO:0000313" key="1">
    <source>
        <dbReference type="EMBL" id="QJA53954.1"/>
    </source>
</evidence>
<dbReference type="EMBL" id="MT141760">
    <property type="protein sequence ID" value="QJA70053.1"/>
    <property type="molecule type" value="Genomic_DNA"/>
</dbReference>
<sequence>MNIDEAVKIACEEPTLLDALVWICVWESGRVVEQVKENLWGPNGQGGDTCFKFCLEQVMKKYNQTIDLTANGRGKSA</sequence>
<accession>A0A6H2A2B8</accession>
<reference evidence="1" key="1">
    <citation type="submission" date="2020-03" db="EMBL/GenBank/DDBJ databases">
        <title>The deep terrestrial virosphere.</title>
        <authorList>
            <person name="Holmfeldt K."/>
            <person name="Nilsson E."/>
            <person name="Simone D."/>
            <person name="Lopez-Fernandez M."/>
            <person name="Wu X."/>
            <person name="de Brujin I."/>
            <person name="Lundin D."/>
            <person name="Andersson A."/>
            <person name="Bertilsson S."/>
            <person name="Dopson M."/>
        </authorList>
    </citation>
    <scope>NUCLEOTIDE SEQUENCE</scope>
    <source>
        <strain evidence="3">MM415A04027</strain>
        <strain evidence="2">MM415B00633</strain>
        <strain evidence="1">TM448A04214</strain>
        <strain evidence="4">TM448B04291</strain>
    </source>
</reference>
<dbReference type="EMBL" id="MT145068">
    <property type="protein sequence ID" value="QJI03212.1"/>
    <property type="molecule type" value="Genomic_DNA"/>
</dbReference>